<dbReference type="Proteomes" id="UP000005207">
    <property type="component" value="Linkage group LG14"/>
</dbReference>
<evidence type="ECO:0000313" key="21">
    <source>
        <dbReference type="Ensembl" id="ENSONIP00000039708.1"/>
    </source>
</evidence>
<feature type="transmembrane region" description="Helical" evidence="18">
    <location>
        <begin position="687"/>
        <end position="714"/>
    </location>
</feature>
<dbReference type="PANTHER" id="PTHR24060">
    <property type="entry name" value="METABOTROPIC GLUTAMATE RECEPTOR"/>
    <property type="match status" value="1"/>
</dbReference>
<dbReference type="GO" id="GO:1902533">
    <property type="term" value="P:positive regulation of intracellular signal transduction"/>
    <property type="evidence" value="ECO:0007669"/>
    <property type="project" value="UniProtKB-ARBA"/>
</dbReference>
<feature type="region of interest" description="Disordered" evidence="17">
    <location>
        <begin position="1060"/>
        <end position="1119"/>
    </location>
</feature>
<evidence type="ECO:0000313" key="22">
    <source>
        <dbReference type="Proteomes" id="UP000005207"/>
    </source>
</evidence>
<keyword evidence="12" id="KW-0675">Receptor</keyword>
<accession>A0A669BWF2</accession>
<dbReference type="InterPro" id="IPR019588">
    <property type="entry name" value="Metabotropic_Glu_rcpt_Homer-bd"/>
</dbReference>
<dbReference type="PRINTS" id="PR00248">
    <property type="entry name" value="GPCRMGR"/>
</dbReference>
<dbReference type="Pfam" id="PF10606">
    <property type="entry name" value="GluR_Homer-bdg"/>
    <property type="match status" value="1"/>
</dbReference>
<feature type="compositionally biased region" description="Polar residues" evidence="17">
    <location>
        <begin position="1185"/>
        <end position="1196"/>
    </location>
</feature>
<dbReference type="PROSITE" id="PS50259">
    <property type="entry name" value="G_PROTEIN_RECEP_F3_4"/>
    <property type="match status" value="1"/>
</dbReference>
<keyword evidence="22" id="KW-1185">Reference proteome</keyword>
<proteinExistence type="inferred from homology"/>
<organism evidence="21 22">
    <name type="scientific">Oreochromis niloticus</name>
    <name type="common">Nile tilapia</name>
    <name type="synonym">Tilapia nilotica</name>
    <dbReference type="NCBI Taxonomy" id="8128"/>
    <lineage>
        <taxon>Eukaryota</taxon>
        <taxon>Metazoa</taxon>
        <taxon>Chordata</taxon>
        <taxon>Craniata</taxon>
        <taxon>Vertebrata</taxon>
        <taxon>Euteleostomi</taxon>
        <taxon>Actinopterygii</taxon>
        <taxon>Neopterygii</taxon>
        <taxon>Teleostei</taxon>
        <taxon>Neoteleostei</taxon>
        <taxon>Acanthomorphata</taxon>
        <taxon>Ovalentaria</taxon>
        <taxon>Cichlomorphae</taxon>
        <taxon>Cichliformes</taxon>
        <taxon>Cichlidae</taxon>
        <taxon>African cichlids</taxon>
        <taxon>Pseudocrenilabrinae</taxon>
        <taxon>Oreochromini</taxon>
        <taxon>Oreochromis</taxon>
    </lineage>
</organism>
<evidence type="ECO:0000256" key="6">
    <source>
        <dbReference type="ARBA" id="ARBA00022692"/>
    </source>
</evidence>
<dbReference type="FunFam" id="3.40.50.2300:FF:000243">
    <property type="entry name" value="Metabotropic glutamate receptor 5"/>
    <property type="match status" value="1"/>
</dbReference>
<dbReference type="InterPro" id="IPR001828">
    <property type="entry name" value="ANF_lig-bd_rcpt"/>
</dbReference>
<dbReference type="GO" id="GO:0008066">
    <property type="term" value="F:glutamate receptor activity"/>
    <property type="evidence" value="ECO:0007669"/>
    <property type="project" value="UniProtKB-ARBA"/>
</dbReference>
<feature type="transmembrane region" description="Helical" evidence="18">
    <location>
        <begin position="799"/>
        <end position="826"/>
    </location>
</feature>
<evidence type="ECO:0000256" key="9">
    <source>
        <dbReference type="ARBA" id="ARBA00023040"/>
    </source>
</evidence>
<evidence type="ECO:0000256" key="8">
    <source>
        <dbReference type="ARBA" id="ARBA00022989"/>
    </source>
</evidence>
<evidence type="ECO:0000256" key="15">
    <source>
        <dbReference type="ARBA" id="ARBA00058291"/>
    </source>
</evidence>
<keyword evidence="9" id="KW-0297">G-protein coupled receptor</keyword>
<reference evidence="22" key="1">
    <citation type="submission" date="2012-01" db="EMBL/GenBank/DDBJ databases">
        <title>The Genome Sequence of Oreochromis niloticus (Nile Tilapia).</title>
        <authorList>
            <consortium name="Broad Institute Genome Assembly Team"/>
            <consortium name="Broad Institute Sequencing Platform"/>
            <person name="Di Palma F."/>
            <person name="Johnson J."/>
            <person name="Lander E.S."/>
            <person name="Lindblad-Toh K."/>
        </authorList>
    </citation>
    <scope>NUCLEOTIDE SEQUENCE [LARGE SCALE GENOMIC DNA]</scope>
</reference>
<dbReference type="GO" id="GO:0030296">
    <property type="term" value="F:protein tyrosine kinase activator activity"/>
    <property type="evidence" value="ECO:0007669"/>
    <property type="project" value="UniProtKB-ARBA"/>
</dbReference>
<dbReference type="InterPro" id="IPR000162">
    <property type="entry name" value="GPCR_3_mtglu_rcpt"/>
</dbReference>
<dbReference type="InterPro" id="IPR028082">
    <property type="entry name" value="Peripla_BP_I"/>
</dbReference>
<evidence type="ECO:0000256" key="16">
    <source>
        <dbReference type="ARBA" id="ARBA00070127"/>
    </source>
</evidence>
<feature type="transmembrane region" description="Helical" evidence="18">
    <location>
        <begin position="581"/>
        <end position="604"/>
    </location>
</feature>
<feature type="transmembrane region" description="Helical" evidence="18">
    <location>
        <begin position="740"/>
        <end position="759"/>
    </location>
</feature>
<evidence type="ECO:0000256" key="5">
    <source>
        <dbReference type="ARBA" id="ARBA00022553"/>
    </source>
</evidence>
<evidence type="ECO:0000256" key="11">
    <source>
        <dbReference type="ARBA" id="ARBA00023157"/>
    </source>
</evidence>
<keyword evidence="3" id="KW-1003">Cell membrane</keyword>
<keyword evidence="6 18" id="KW-0812">Transmembrane</keyword>
<keyword evidence="8 18" id="KW-1133">Transmembrane helix</keyword>
<evidence type="ECO:0000256" key="2">
    <source>
        <dbReference type="ARBA" id="ARBA00007242"/>
    </source>
</evidence>
<dbReference type="Ensembl" id="ENSONIT00000090176.1">
    <property type="protein sequence ID" value="ENSONIP00000039708.1"/>
    <property type="gene ID" value="ENSONIG00000005131.2"/>
</dbReference>
<gene>
    <name evidence="21" type="primary">GRM5</name>
    <name evidence="21" type="synonym">grm5b</name>
</gene>
<dbReference type="GO" id="GO:0004930">
    <property type="term" value="F:G protein-coupled receptor activity"/>
    <property type="evidence" value="ECO:0007669"/>
    <property type="project" value="UniProtKB-KW"/>
</dbReference>
<dbReference type="InterPro" id="IPR000337">
    <property type="entry name" value="GPCR_3"/>
</dbReference>
<dbReference type="PRINTS" id="PR01055">
    <property type="entry name" value="MTABOTROPC5R"/>
</dbReference>
<dbReference type="Pfam" id="PF07562">
    <property type="entry name" value="NCD3G"/>
    <property type="match status" value="1"/>
</dbReference>
<evidence type="ECO:0000256" key="3">
    <source>
        <dbReference type="ARBA" id="ARBA00022475"/>
    </source>
</evidence>
<evidence type="ECO:0000256" key="1">
    <source>
        <dbReference type="ARBA" id="ARBA00004651"/>
    </source>
</evidence>
<dbReference type="SUPFAM" id="SSF53822">
    <property type="entry name" value="Periplasmic binding protein-like I"/>
    <property type="match status" value="1"/>
</dbReference>
<dbReference type="CDD" id="cd15450">
    <property type="entry name" value="7tmC_mGluR5"/>
    <property type="match status" value="1"/>
</dbReference>
<evidence type="ECO:0000256" key="4">
    <source>
        <dbReference type="ARBA" id="ARBA00022481"/>
    </source>
</evidence>
<feature type="chain" id="PRO_5025475644" description="Metabotropic glutamate receptor 5" evidence="19">
    <location>
        <begin position="18"/>
        <end position="1196"/>
    </location>
</feature>
<dbReference type="InterPro" id="IPR017979">
    <property type="entry name" value="GPCR_3_CS"/>
</dbReference>
<dbReference type="PRINTS" id="PR00593">
    <property type="entry name" value="MTABOTROPICR"/>
</dbReference>
<dbReference type="Pfam" id="PF01094">
    <property type="entry name" value="ANF_receptor"/>
    <property type="match status" value="1"/>
</dbReference>
<feature type="region of interest" description="Disordered" evidence="17">
    <location>
        <begin position="993"/>
        <end position="1028"/>
    </location>
</feature>
<feature type="compositionally biased region" description="Polar residues" evidence="17">
    <location>
        <begin position="995"/>
        <end position="1011"/>
    </location>
</feature>
<dbReference type="FunFam" id="3.40.50.2300:FF:000219">
    <property type="entry name" value="Glutamate metabotropic receptor 5"/>
    <property type="match status" value="1"/>
</dbReference>
<keyword evidence="7 19" id="KW-0732">Signal</keyword>
<evidence type="ECO:0000256" key="13">
    <source>
        <dbReference type="ARBA" id="ARBA00023180"/>
    </source>
</evidence>
<dbReference type="Gene3D" id="3.40.50.2300">
    <property type="match status" value="2"/>
</dbReference>
<dbReference type="PROSITE" id="PS00980">
    <property type="entry name" value="G_PROTEIN_RECEP_F3_2"/>
    <property type="match status" value="1"/>
</dbReference>
<comment type="function">
    <text evidence="15">G-protein coupled receptor for glutamate. Ligand binding causes a conformation change that triggers signaling via guanine nucleotide-binding proteins (G proteins) and modulates the activity of down-stream effectors. Signaling activates a phosphatidylinositol-calcium second messenger system and generates a calcium-activated chloride current. Plays an important role in the regulation of synaptic plasticity and the modulation of the neural network activity.</text>
</comment>
<protein>
    <recommendedName>
        <fullName evidence="16">Metabotropic glutamate receptor 5</fullName>
    </recommendedName>
</protein>
<evidence type="ECO:0000256" key="7">
    <source>
        <dbReference type="ARBA" id="ARBA00022729"/>
    </source>
</evidence>
<feature type="signal peptide" evidence="19">
    <location>
        <begin position="1"/>
        <end position="17"/>
    </location>
</feature>
<comment type="subcellular location">
    <subcellularLocation>
        <location evidence="1">Cell membrane</location>
        <topology evidence="1">Multi-pass membrane protein</topology>
    </subcellularLocation>
</comment>
<evidence type="ECO:0000256" key="14">
    <source>
        <dbReference type="ARBA" id="ARBA00023224"/>
    </source>
</evidence>
<feature type="transmembrane region" description="Helical" evidence="18">
    <location>
        <begin position="771"/>
        <end position="793"/>
    </location>
</feature>
<dbReference type="InterPro" id="IPR011500">
    <property type="entry name" value="GPCR_3_9-Cys_dom"/>
</dbReference>
<evidence type="ECO:0000256" key="18">
    <source>
        <dbReference type="SAM" id="Phobius"/>
    </source>
</evidence>
<dbReference type="GO" id="GO:0005886">
    <property type="term" value="C:plasma membrane"/>
    <property type="evidence" value="ECO:0007669"/>
    <property type="project" value="UniProtKB-SubCell"/>
</dbReference>
<feature type="domain" description="G-protein coupled receptors family 3 profile" evidence="20">
    <location>
        <begin position="579"/>
        <end position="841"/>
    </location>
</feature>
<dbReference type="PROSITE" id="PS00981">
    <property type="entry name" value="G_PROTEIN_RECEP_F3_3"/>
    <property type="match status" value="1"/>
</dbReference>
<dbReference type="GO" id="GO:0007206">
    <property type="term" value="P:phospholipase C-activating G protein-coupled glutamate receptor signaling pathway"/>
    <property type="evidence" value="ECO:0007669"/>
    <property type="project" value="UniProtKB-ARBA"/>
</dbReference>
<keyword evidence="11" id="KW-1015">Disulfide bond</keyword>
<evidence type="ECO:0000259" key="20">
    <source>
        <dbReference type="PROSITE" id="PS50259"/>
    </source>
</evidence>
<reference evidence="21" key="3">
    <citation type="submission" date="2025-09" db="UniProtKB">
        <authorList>
            <consortium name="Ensembl"/>
        </authorList>
    </citation>
    <scope>IDENTIFICATION</scope>
</reference>
<dbReference type="InterPro" id="IPR017978">
    <property type="entry name" value="GPCR_3_C"/>
</dbReference>
<keyword evidence="13" id="KW-0325">Glycoprotein</keyword>
<keyword evidence="4" id="KW-0488">Methylation</keyword>
<sequence>MFWLLLVLSIWLGPDQADSAQSNERRVVAHMPGDIIIGALFSVHHQPPADKVHERKCGAVREQYGIQRVEAMMHTLDRINADPYILPNISLGCEIRDSCWHSAVALEQSIEFIRDSLVSSDEAEEWGTLKCSDPSATPMRGKKPIVGLIGPGSSSVAIQVQNLLQLFNIPQIAYSATSMDLSDKSLYKYFMRVVPSDAQQARAMVDIVKRYNWSYVSAIHTEGNYGESGMGAFKDMAAKEGICIAHSGKIWSNAGEQSFDRLLERLRAHLPKARVVACFCEGMTVRNILMAMRRQGLVGEFLLIGSDGWADRYDVTDGYVKEAAGGITIKLQSADVKWFDEYYLKLRPENNHRNPWFPEFWQHRFQCRLKGHTQENSKYNRTCSKSLRQQYAQDTKMGFVINAIYSMAYGLHNMQRALCPGYKGLCDTMRPIDGATLLDFLMKTNFTGVSGEGILFDENGDSPGRYEIMNFKKMGKDYYDYINVGSWDNRGLKIDDDEIWPSKESVIKSVCSDPCDKGQIKVIRKGEVSCCWTCTPCKENEFVFDEYTCQACELGSWPNNDLTGCDPIPVEYLRWGDPEPIAAVVFACLGLMATFFVTAVFIRFRDTPVVKSSSRELCYIILAGICLGYLCTFSLIAKPHVIHCYLQRLGIGLSPAMSYSALVTKTNRIARILAGSKKKICTKKPRFMSACAQLIIAFLLILLQLGIIVALFLMEPPEVIHDYPSIRQVNLICNTTNLGVVAPLGYNGLLILSCTFYAFKTRNVPANFNEAKYIAFTMYTTCIIWLAFVPIYFGSNYKIITMCFSVSLSATVALCCMFVPKVYIILAKPERNVRSAFTTSTVVRMHVGDGKSSSAASRSSSLVNLWKRRGSTGETLRYFCVCGLCVPKRLVDQVNASSNGKSVSWAQTERSSSRGNHLWQRLSFHIKKKENNQTAVIKPFSKTPEEQYCSGADLPPHVPLPSLPSMSSLPTHPDNVTDKTLYELSEAEEHYSITYRPQTPSPISTVSQRIGASSGEEPQMGSIPKYPSSICSPQSSLMDQISCVVNRFTANITELNSMMLSSSPSHSHMQKQTPPSPHPTDPYLLPRELQMPPTLTTYADVQPLPPVESSFGGRGGCPIHSMPHSPYPLRAELEEELIALTPPSPFRDSLASSSGSPVSERDLCLPPVPSHPPPSPPSPRYTRLTLRNYSQSSSSL</sequence>
<evidence type="ECO:0000256" key="17">
    <source>
        <dbReference type="SAM" id="MobiDB-lite"/>
    </source>
</evidence>
<dbReference type="PROSITE" id="PS00979">
    <property type="entry name" value="G_PROTEIN_RECEP_F3_1"/>
    <property type="match status" value="1"/>
</dbReference>
<feature type="transmembrane region" description="Helical" evidence="18">
    <location>
        <begin position="616"/>
        <end position="637"/>
    </location>
</feature>
<dbReference type="InterPro" id="IPR000202">
    <property type="entry name" value="GPCR_3_mGluR5"/>
</dbReference>
<evidence type="ECO:0000256" key="12">
    <source>
        <dbReference type="ARBA" id="ARBA00023170"/>
    </source>
</evidence>
<dbReference type="SMART" id="SM01229">
    <property type="entry name" value="GluR_Homer-bdg"/>
    <property type="match status" value="1"/>
</dbReference>
<keyword evidence="5" id="KW-0597">Phosphoprotein</keyword>
<feature type="region of interest" description="Disordered" evidence="17">
    <location>
        <begin position="1143"/>
        <end position="1196"/>
    </location>
</feature>
<evidence type="ECO:0000256" key="19">
    <source>
        <dbReference type="SAM" id="SignalP"/>
    </source>
</evidence>
<dbReference type="GO" id="GO:0030425">
    <property type="term" value="C:dendrite"/>
    <property type="evidence" value="ECO:0007669"/>
    <property type="project" value="UniProtKB-ARBA"/>
</dbReference>
<comment type="similarity">
    <text evidence="2">Belongs to the G-protein coupled receptor 3 family.</text>
</comment>
<name>A0A669BWF2_ORENI</name>
<dbReference type="InterPro" id="IPR050726">
    <property type="entry name" value="mGluR"/>
</dbReference>
<feature type="compositionally biased region" description="Pro residues" evidence="17">
    <location>
        <begin position="1166"/>
        <end position="1179"/>
    </location>
</feature>
<dbReference type="Gene3D" id="2.10.50.30">
    <property type="entry name" value="GPCR, family 3, nine cysteines domain"/>
    <property type="match status" value="1"/>
</dbReference>
<keyword evidence="14" id="KW-0807">Transducer</keyword>
<dbReference type="InterPro" id="IPR038550">
    <property type="entry name" value="GPCR_3_9-Cys_sf"/>
</dbReference>
<dbReference type="CDD" id="cd06374">
    <property type="entry name" value="PBP1_mGluR_groupI"/>
    <property type="match status" value="1"/>
</dbReference>
<dbReference type="FunFam" id="2.10.50.30:FF:000001">
    <property type="entry name" value="metabotropic glutamate receptor 1"/>
    <property type="match status" value="1"/>
</dbReference>
<dbReference type="AlphaFoldDB" id="A0A669BWF2"/>
<keyword evidence="10 18" id="KW-0472">Membrane</keyword>
<dbReference type="Pfam" id="PF00003">
    <property type="entry name" value="7tm_3"/>
    <property type="match status" value="1"/>
</dbReference>
<dbReference type="GeneTree" id="ENSGT01030000234595"/>
<reference evidence="21" key="2">
    <citation type="submission" date="2025-08" db="UniProtKB">
        <authorList>
            <consortium name="Ensembl"/>
        </authorList>
    </citation>
    <scope>IDENTIFICATION</scope>
</reference>
<evidence type="ECO:0000256" key="10">
    <source>
        <dbReference type="ARBA" id="ARBA00023136"/>
    </source>
</evidence>